<proteinExistence type="predicted"/>
<organism evidence="2">
    <name type="scientific">Cuerna arida</name>
    <dbReference type="NCBI Taxonomy" id="1464854"/>
    <lineage>
        <taxon>Eukaryota</taxon>
        <taxon>Metazoa</taxon>
        <taxon>Ecdysozoa</taxon>
        <taxon>Arthropoda</taxon>
        <taxon>Hexapoda</taxon>
        <taxon>Insecta</taxon>
        <taxon>Pterygota</taxon>
        <taxon>Neoptera</taxon>
        <taxon>Paraneoptera</taxon>
        <taxon>Hemiptera</taxon>
        <taxon>Auchenorrhyncha</taxon>
        <taxon>Membracoidea</taxon>
        <taxon>Cicadellidae</taxon>
        <taxon>Cicadellinae</taxon>
        <taxon>Proconiini</taxon>
        <taxon>Cuerna</taxon>
    </lineage>
</organism>
<dbReference type="Pfam" id="PF12762">
    <property type="entry name" value="DDE_Tnp_IS1595"/>
    <property type="match status" value="1"/>
</dbReference>
<evidence type="ECO:0000313" key="2">
    <source>
        <dbReference type="EMBL" id="JAS43510.1"/>
    </source>
</evidence>
<evidence type="ECO:0000259" key="1">
    <source>
        <dbReference type="SMART" id="SM01126"/>
    </source>
</evidence>
<dbReference type="InterPro" id="IPR024445">
    <property type="entry name" value="Tnp_ISXO2-like"/>
</dbReference>
<dbReference type="EMBL" id="GECZ01000699">
    <property type="protein sequence ID" value="JAS69070.1"/>
    <property type="molecule type" value="Transcribed_RNA"/>
</dbReference>
<name>A0A1B6EZZ5_9HEMI</name>
<accession>A0A1B6EZZ5</accession>
<dbReference type="AlphaFoldDB" id="A0A1B6EZZ5"/>
<reference evidence="2" key="1">
    <citation type="submission" date="2015-11" db="EMBL/GenBank/DDBJ databases">
        <title>De novo transcriptome assembly of four potential Pierce s Disease insect vectors from Arizona vineyards.</title>
        <authorList>
            <person name="Tassone E.E."/>
        </authorList>
    </citation>
    <scope>NUCLEOTIDE SEQUENCE</scope>
</reference>
<gene>
    <name evidence="2" type="ORF">g.20713</name>
    <name evidence="3" type="ORF">g.20721</name>
</gene>
<dbReference type="PANTHER" id="PTHR47163:SF2">
    <property type="entry name" value="SI:DKEY-17M8.2"/>
    <property type="match status" value="1"/>
</dbReference>
<dbReference type="SMART" id="SM01126">
    <property type="entry name" value="DDE_Tnp_IS1595"/>
    <property type="match status" value="1"/>
</dbReference>
<dbReference type="InterPro" id="IPR053164">
    <property type="entry name" value="IS1016-like_transposase"/>
</dbReference>
<sequence>MAMNMRFLCHNVFLNTDQCFKWLQDNDLAPLNPKCSVCGDEMKTDVKGGNQIRFRCKKAKNAHDVVQNALLNTFFEDSKFGLMNIVTVMYYFSWNLTNYDFLINECSFDGITTCRNTIADWLSFCREVCFLWLGDKFENEELLGGEGVVVEVDGAEIKKRKFKSGRLVQGTWVIGIMELNTNIVISKRERRDGRFRLEVCPENSRSAEFLVPLIVKHVKPRTTIVTNLWKTYFGLNTKGYDHFIVNHNKFVDLLPSASTKTLKSNWRPALKTGLRGDCNADRLAEYMYRREVMINGDDPFEHFLKAVKHVYPTK</sequence>
<dbReference type="PANTHER" id="PTHR47163">
    <property type="entry name" value="DDE_TNP_IS1595 DOMAIN-CONTAINING PROTEIN"/>
    <property type="match status" value="1"/>
</dbReference>
<dbReference type="EMBL" id="GECZ01026259">
    <property type="protein sequence ID" value="JAS43510.1"/>
    <property type="molecule type" value="Transcribed_RNA"/>
</dbReference>
<evidence type="ECO:0000313" key="3">
    <source>
        <dbReference type="EMBL" id="JAS69070.1"/>
    </source>
</evidence>
<feature type="domain" description="ISXO2-like transposase" evidence="1">
    <location>
        <begin position="142"/>
        <end position="291"/>
    </location>
</feature>
<protein>
    <recommendedName>
        <fullName evidence="1">ISXO2-like transposase domain-containing protein</fullName>
    </recommendedName>
</protein>